<organism evidence="2">
    <name type="scientific">Salvia splendens</name>
    <name type="common">Scarlet sage</name>
    <dbReference type="NCBI Taxonomy" id="180675"/>
    <lineage>
        <taxon>Eukaryota</taxon>
        <taxon>Viridiplantae</taxon>
        <taxon>Streptophyta</taxon>
        <taxon>Embryophyta</taxon>
        <taxon>Tracheophyta</taxon>
        <taxon>Spermatophyta</taxon>
        <taxon>Magnoliopsida</taxon>
        <taxon>eudicotyledons</taxon>
        <taxon>Gunneridae</taxon>
        <taxon>Pentapetalae</taxon>
        <taxon>asterids</taxon>
        <taxon>lamiids</taxon>
        <taxon>Lamiales</taxon>
        <taxon>Lamiaceae</taxon>
        <taxon>Nepetoideae</taxon>
        <taxon>Mentheae</taxon>
        <taxon>Salviinae</taxon>
        <taxon>Salvia</taxon>
        <taxon>Salvia subgen. Calosphace</taxon>
        <taxon>core Calosphace</taxon>
    </lineage>
</organism>
<evidence type="ECO:0000256" key="1">
    <source>
        <dbReference type="SAM" id="MobiDB-lite"/>
    </source>
</evidence>
<proteinExistence type="predicted"/>
<protein>
    <submittedName>
        <fullName evidence="2">Uncharacterized protein</fullName>
    </submittedName>
</protein>
<feature type="compositionally biased region" description="Low complexity" evidence="1">
    <location>
        <begin position="164"/>
        <end position="189"/>
    </location>
</feature>
<evidence type="ECO:0000313" key="2">
    <source>
        <dbReference type="EMBL" id="KAG6405765.1"/>
    </source>
</evidence>
<accession>A0A8X8X165</accession>
<evidence type="ECO:0000313" key="3">
    <source>
        <dbReference type="Proteomes" id="UP000298416"/>
    </source>
</evidence>
<dbReference type="AlphaFoldDB" id="A0A8X8X165"/>
<keyword evidence="3" id="KW-1185">Reference proteome</keyword>
<gene>
    <name evidence="2" type="ORF">SASPL_133359</name>
</gene>
<dbReference type="Proteomes" id="UP000298416">
    <property type="component" value="Unassembled WGS sequence"/>
</dbReference>
<reference evidence="2" key="1">
    <citation type="submission" date="2018-01" db="EMBL/GenBank/DDBJ databases">
        <authorList>
            <person name="Mao J.F."/>
        </authorList>
    </citation>
    <scope>NUCLEOTIDE SEQUENCE</scope>
    <source>
        <strain evidence="2">Huo1</strain>
        <tissue evidence="2">Leaf</tissue>
    </source>
</reference>
<name>A0A8X8X165_SALSN</name>
<feature type="region of interest" description="Disordered" evidence="1">
    <location>
        <begin position="153"/>
        <end position="223"/>
    </location>
</feature>
<sequence length="223" mass="22083">MGSLGTEDDPIVGSLRARESASGVVLRIGKRLRAQRLKKPRLIGGEAPPGPTAVLGRLVDGARVLASAGGPEVGGALAHHVGRAPDRLGASVGGRGHLERDVEAVDEGDVVVVHVGEVVEAVLRLGERWSTVGGAVELAGAVSGEAGAAAGGVEGTVGAGPDSGEPGPVGEVEGPGLAAVEVAAASVGEDSGPEGVGAVVLDVEADGGGREEEEEWEEDEEEL</sequence>
<reference evidence="2" key="2">
    <citation type="submission" date="2020-08" db="EMBL/GenBank/DDBJ databases">
        <title>Plant Genome Project.</title>
        <authorList>
            <person name="Zhang R.-G."/>
        </authorList>
    </citation>
    <scope>NUCLEOTIDE SEQUENCE</scope>
    <source>
        <strain evidence="2">Huo1</strain>
        <tissue evidence="2">Leaf</tissue>
    </source>
</reference>
<dbReference type="EMBL" id="PNBA02000012">
    <property type="protein sequence ID" value="KAG6405765.1"/>
    <property type="molecule type" value="Genomic_DNA"/>
</dbReference>
<feature type="compositionally biased region" description="Acidic residues" evidence="1">
    <location>
        <begin position="211"/>
        <end position="223"/>
    </location>
</feature>
<comment type="caution">
    <text evidence="2">The sequence shown here is derived from an EMBL/GenBank/DDBJ whole genome shotgun (WGS) entry which is preliminary data.</text>
</comment>